<feature type="region of interest" description="Disordered" evidence="13">
    <location>
        <begin position="2220"/>
        <end position="2410"/>
    </location>
</feature>
<dbReference type="Gene3D" id="2.30.29.30">
    <property type="entry name" value="Pleckstrin-homology domain (PH domain)/Phosphotyrosine-binding domain (PTB)"/>
    <property type="match status" value="1"/>
</dbReference>
<feature type="compositionally biased region" description="Basic and acidic residues" evidence="13">
    <location>
        <begin position="544"/>
        <end position="559"/>
    </location>
</feature>
<dbReference type="Gene3D" id="6.20.240.20">
    <property type="match status" value="1"/>
</dbReference>
<dbReference type="PROSITE" id="PS51456">
    <property type="entry name" value="MYOSIN_MOTOR"/>
    <property type="match status" value="1"/>
</dbReference>
<evidence type="ECO:0000256" key="1">
    <source>
        <dbReference type="ARBA" id="ARBA00004496"/>
    </source>
</evidence>
<evidence type="ECO:0000256" key="11">
    <source>
        <dbReference type="PROSITE-ProRule" id="PRU00192"/>
    </source>
</evidence>
<comment type="subcellular location">
    <subcellularLocation>
        <location evidence="1">Cytoplasm</location>
    </subcellularLocation>
</comment>
<evidence type="ECO:0000256" key="8">
    <source>
        <dbReference type="ARBA" id="ARBA00023123"/>
    </source>
</evidence>
<dbReference type="CDD" id="cd14473">
    <property type="entry name" value="FERM_B-lobe"/>
    <property type="match status" value="1"/>
</dbReference>
<dbReference type="SMART" id="SM00326">
    <property type="entry name" value="SH3"/>
    <property type="match status" value="1"/>
</dbReference>
<dbReference type="GO" id="GO:0048731">
    <property type="term" value="P:system development"/>
    <property type="evidence" value="ECO:0007669"/>
    <property type="project" value="UniProtKB-ARBA"/>
</dbReference>
<feature type="compositionally biased region" description="Basic and acidic residues" evidence="13">
    <location>
        <begin position="76"/>
        <end position="98"/>
    </location>
</feature>
<dbReference type="InterPro" id="IPR000857">
    <property type="entry name" value="MyTH4_dom"/>
</dbReference>
<evidence type="ECO:0000256" key="10">
    <source>
        <dbReference type="ARBA" id="ARBA00023203"/>
    </source>
</evidence>
<comment type="similarity">
    <text evidence="2 12">Belongs to the TRAFAC class myosin-kinesin ATPase superfamily. Myosin family.</text>
</comment>
<keyword evidence="4" id="KW-0963">Cytoplasm</keyword>
<feature type="compositionally biased region" description="Basic and acidic residues" evidence="13">
    <location>
        <begin position="234"/>
        <end position="244"/>
    </location>
</feature>
<dbReference type="InterPro" id="IPR036028">
    <property type="entry name" value="SH3-like_dom_sf"/>
</dbReference>
<dbReference type="InterPro" id="IPR027417">
    <property type="entry name" value="P-loop_NTPase"/>
</dbReference>
<dbReference type="EMBL" id="JABFDY010000007">
    <property type="protein sequence ID" value="KAF7705491.1"/>
    <property type="molecule type" value="Genomic_DNA"/>
</dbReference>
<feature type="compositionally biased region" description="Pro residues" evidence="13">
    <location>
        <begin position="2274"/>
        <end position="2283"/>
    </location>
</feature>
<dbReference type="Gene3D" id="1.20.58.530">
    <property type="match status" value="1"/>
</dbReference>
<feature type="compositionally biased region" description="Pro residues" evidence="13">
    <location>
        <begin position="2387"/>
        <end position="2409"/>
    </location>
</feature>
<dbReference type="Proteomes" id="UP000606274">
    <property type="component" value="Unassembled WGS sequence"/>
</dbReference>
<dbReference type="Gene3D" id="1.20.120.720">
    <property type="entry name" value="Myosin VI head, motor domain, U50 subdomain"/>
    <property type="match status" value="1"/>
</dbReference>
<dbReference type="PANTHER" id="PTHR22692">
    <property type="entry name" value="MYOSIN VII, XV"/>
    <property type="match status" value="1"/>
</dbReference>
<dbReference type="Pfam" id="PF07653">
    <property type="entry name" value="SH3_2"/>
    <property type="match status" value="1"/>
</dbReference>
<evidence type="ECO:0000256" key="3">
    <source>
        <dbReference type="ARBA" id="ARBA00022443"/>
    </source>
</evidence>
<feature type="domain" description="Myosin motor" evidence="17">
    <location>
        <begin position="858"/>
        <end position="1533"/>
    </location>
</feature>
<name>A0A8T0BEE7_SILME</name>
<dbReference type="PROSITE" id="PS50002">
    <property type="entry name" value="SH3"/>
    <property type="match status" value="1"/>
</dbReference>
<protein>
    <submittedName>
        <fullName evidence="18">Uncharacterized protein</fullName>
    </submittedName>
</protein>
<evidence type="ECO:0000259" key="17">
    <source>
        <dbReference type="PROSITE" id="PS51456"/>
    </source>
</evidence>
<keyword evidence="3 11" id="KW-0728">SH3 domain</keyword>
<dbReference type="PROSITE" id="PS51016">
    <property type="entry name" value="MYTH4"/>
    <property type="match status" value="2"/>
</dbReference>
<evidence type="ECO:0000256" key="5">
    <source>
        <dbReference type="ARBA" id="ARBA00022737"/>
    </source>
</evidence>
<dbReference type="Pfam" id="PF00373">
    <property type="entry name" value="FERM_M"/>
    <property type="match status" value="1"/>
</dbReference>
<sequence>MSPAKSANRARGRKQKVEETKKEKEEPVQTRKGRKRGSDISPNINENGKEKNNEKDKISAVKDNKRSVFSKAKPKKDKEKNKKRDQAENSHDEETESPKRRRKGRQENGKPVTAKIISNEVTAKGDKGKESNPNLKPSAVKTASKTHEIRTKKRGQRIVTSEEDESESEKEKSEHSEEISEEEKDKEDKSESAETEGGKVSNEEEASDTENKMGKDTKEESNEEMEEEEADANEVLKSEIRVESEEQSTSSEEEVESEEQLSDKSDDKQEEATLLSKKPQPLKLASHLKGKKVILKSKILCTKDPTTVEKPSDKAPVSEEAKINKMAFDKSDVLKGKSQILELASKSKIVNKKDNIQKDGEKVSPSKGSKGFLSKPPLMLFTIKGKGKDDKNKYETKADQSVDQIHVETQQKPKRENVRLGLGMARIASLRYQAKKKKINEQTAPETSETGDTVSLKSTERLIAQKKGVSALHRVSGWIQKKIPRRFSVRRKFTAVTQAIGISRWLPGLAPKKTSATKSKKTLLRHKMALKMAANSSIKTNRKLKTELRKDETKEKFSEDLGESCDEPCEPCSSQQNPEEKTNSGDAKYAIVLPRMNKIGKGDDTSAPVSTSTGNGLAPERKPPKPGARLVLPVKPDLNLLKSVVRSNTTSQPEKNSKEQMLEIRKEATSDSIIPAHNNKDRTNALQTVKGKLVGSQMNLTKLALSRPLLTEGRSIVPSLNGEQRNKNPGQAVSSAKAETWIDGIGTSFYEEEEDREVAELMGDGLQPSAIEFHWAQHQQMFSDPQDWLRSENLPPHQTREKLTKWTVYQDDQHAEMIAKHDSRGQWESEDPAQYMLESRLNSTQVLIPGSSQAVEVDKVEDLSQLEEVCESSVLLNLKKRFHRDSIYTYISDMLLSINPFKPLNIYTEELRQQYQGKDKHSNPPHVYAIADAAFCQSQTTTQEQCIIISGQSGSGKTEAAKLIVHYLSSMYQARNDTLRQPMDVLPILESFGNAKTILNNNSSRFGKYLHIHIRSGFVVGTSLSKYLLEKSRIVFQAKEERNYHVFYELLAGMNQWDKQDFYLQGAETYYYLNQGGACELHGKNDQQDFLLLVRCLETIGLRADQISTIWGILSSILQLGNICFSSYESESFEVARIFSEAEARRVGNLLQVSAEALQTVITHRVTETTYDRIYCPLSVECAIESRDAIAKALYSVLFDWLLERINEWLIPTEMDSTVGIVDIYGFEDLGVNSFEQLCINFANEQIQQFMNKAIVSQEQEEYKTEQIPWYPVTLPNFHPCLELISARPYGILRILDDQTCLPQATDHTFLQKCHYYHGNSPYYAKPKIPLPVFTVYHYAGAVTYQVHNFLNKNHNQFRAEVLELFARSRLQMVSGLFRKVQEHSIHQKQLRARGRGNRHQASTVAAHFQQSLAELITRLNRCKNTFIRCFKPNYLKLCGIFDVEYITTQLKHGGILETVKIRKQGFPIRMTFKYFMERYGVLLAQRDVDLCDKEQVVSLLEFIGAEDTQYQIGLNKVFMKESLYQQIEQKWSSTQTWAAITLQRNIRGFICRRNFRFFKQKAIILQSHIRGHQARKYYKRLKQSFTQFWAAIMITRNTIKRRKWREHNKRTRAKQVVQSKSIYSGMDVGLLEIPADLSARLRSAAGRPQVSGVTEVAPPQVKAEHRLSLPPDIDNYPFSRYAGTVLKDGWCQPQGQSLQRPLTSLEPGDARLALEIYKLIIRFCGDSEMTGWQEQMLGNYIVEKGQSRPSLRDEILAQLAYHIWGCEGEEGSQRGWFLLASCLSAFTPSPSQDKALLKYVSDQGPGEYRSLCQHKLLTSLELPPPACRQHPPTQLEWTANQRKGKMVVEVNTFNEEKLTAEVESWTTGEQLASWLMSFRGVPELQRGWSVSLLAGESWSDLNGCEYVMDLLACAETEVPLGQTSAHPDYLFSDMGDGMMASELDDFIPPAPSMQAPGLPPSEASQWGNYGQYSTSEGPQAPKLDSYVDDLFDPVLDQGPPDFERTAMLNRRMRGGGGMHPSMYSGTGVPMSMPAYNMGMAMNPAMPAYAATPMMPNMMGGVAQMPMMPPMPAMMMPGAMPQPSMPTSAAALTPQQLAEQQQAFINQQALLMAQQMTLQAMTLSQQQQQEQLQKQLKQQQQQEQLQKQLKQQQQQSPQPQSSQSTIPKEEPIHTTAPKPNNPPVQHSIPAVEQPTTEGNTATAQRPESFYEKRAFFQKIGTQEAKSKPQPKVAKPLIYASPPTIHALDPSPLKQEVKPLPEPSKPPESPKVEPESPPLSPSKPEPSSNIRDIIRQYQNRPPPEPKAFEPVRISAKHFVKKSDPKEEALAILKVKGPGSSPKKQWVPPPAQKKEPLFPHPPPPPSSQAKKLKQRSLADLFGSQRSQAPPIPPSEPAPILPNTIPDPPPMAAPGLNQLQRMANEESVRSQLHKFSASVYFSYSRMPGKLFLRKELFYPREKFTHPYILNLLCEQIMRDTYSDACLRISREERRKMKDLLARFHVGTNISTVPDDSMKKRVVMAARDNWANYFTRLFPVKGGNGGDTQIVGVSHRGIKMLRIVRASGINPKHLKLLQSYSYAEILSVEQKGAETVSINLKSDELRLHSPQAPQIARVVRLFLSELTKGSEYVVALKSYVTDDKSLLSFQKGDVIKLLQMDGLQDGWKFGSTRGRSGLFPADITQPSAPPDYHSMSVERQIERKKSIRRSRTSSVAPDGRSTRNSMSVESVASERSVEVGSVRSSEIDPQQYHMTEFAQKYFREAVLRSNERGQPSGLRELEQMVQYTAEPISESLILFSDNELSVLGVQSFMHVMQFMNDQPLRKEQTEDKCASLILQLGKEKEFLRDELYCQIIKQTSNNPHKESCARGWLLLNLITGFFPCSSTLLPYVMRHLQRCSQDSNHPYREKAKACEDNLKHSVTYGGRRYIPSNMEMEAILTGRGTRRLPILLPGEVEFPCKVRSFSVAYEVVKDICTEMSVNNPAEVDEFSLLATRGQDGQVRPIHPDEYVFDFLLDDGSISLSFRRLAWKHPLHFENELYIEFHYHQIVADYLSGKLLLPGNSAILQQQVAELAALQHLALGFDQKPTPQELKQYVPLLDGISANDQNLHSATLRQFSLIANVKSAEAKTRLIKTLSSLNLFGSNIFMAQKVSHKGCPSPCVVAVNYESINILHPQSQKPALTIALEEVQSLRSVTPKKEKVPAAEISYGDPSRGNTITIYLKQARELCHIIAIIMDLMRPSRNRT</sequence>
<dbReference type="InterPro" id="IPR051567">
    <property type="entry name" value="Unconventional_Myosin_ATPase"/>
</dbReference>
<dbReference type="GO" id="GO:0005524">
    <property type="term" value="F:ATP binding"/>
    <property type="evidence" value="ECO:0007669"/>
    <property type="project" value="UniProtKB-UniRule"/>
</dbReference>
<dbReference type="InterPro" id="IPR001609">
    <property type="entry name" value="Myosin_head_motor_dom-like"/>
</dbReference>
<evidence type="ECO:0000256" key="6">
    <source>
        <dbReference type="ARBA" id="ARBA00022741"/>
    </source>
</evidence>
<dbReference type="SMART" id="SM00295">
    <property type="entry name" value="B41"/>
    <property type="match status" value="1"/>
</dbReference>
<feature type="compositionally biased region" description="Basic and acidic residues" evidence="13">
    <location>
        <begin position="209"/>
        <end position="220"/>
    </location>
</feature>
<dbReference type="InterPro" id="IPR019749">
    <property type="entry name" value="Band_41_domain"/>
</dbReference>
<evidence type="ECO:0000313" key="18">
    <source>
        <dbReference type="EMBL" id="KAF7705491.1"/>
    </source>
</evidence>
<feature type="domain" description="SH3" evidence="14">
    <location>
        <begin position="2624"/>
        <end position="2685"/>
    </location>
</feature>
<dbReference type="InterPro" id="IPR001452">
    <property type="entry name" value="SH3_domain"/>
</dbReference>
<keyword evidence="5" id="KW-0677">Repeat</keyword>
<dbReference type="InterPro" id="IPR038185">
    <property type="entry name" value="MyTH4_dom_sf"/>
</dbReference>
<feature type="region of interest" description="Disordered" evidence="13">
    <location>
        <begin position="719"/>
        <end position="738"/>
    </location>
</feature>
<dbReference type="InterPro" id="IPR000299">
    <property type="entry name" value="FERM_domain"/>
</dbReference>
<accession>A0A8T0BEE7</accession>
<feature type="region of interest" description="Disordered" evidence="13">
    <location>
        <begin position="2676"/>
        <end position="2728"/>
    </location>
</feature>
<feature type="domain" description="FERM" evidence="15">
    <location>
        <begin position="2942"/>
        <end position="3243"/>
    </location>
</feature>
<dbReference type="PANTHER" id="PTHR22692:SF16">
    <property type="entry name" value="MYOSIN XVB"/>
    <property type="match status" value="1"/>
</dbReference>
<dbReference type="Gene3D" id="1.10.10.820">
    <property type="match status" value="1"/>
</dbReference>
<evidence type="ECO:0000256" key="13">
    <source>
        <dbReference type="SAM" id="MobiDB-lite"/>
    </source>
</evidence>
<dbReference type="SMART" id="SM00015">
    <property type="entry name" value="IQ"/>
    <property type="match status" value="2"/>
</dbReference>
<keyword evidence="8 12" id="KW-0518">Myosin</keyword>
<evidence type="ECO:0000259" key="16">
    <source>
        <dbReference type="PROSITE" id="PS51016"/>
    </source>
</evidence>
<feature type="domain" description="MyTH4" evidence="16">
    <location>
        <begin position="1694"/>
        <end position="1842"/>
    </location>
</feature>
<dbReference type="Gene3D" id="1.25.40.530">
    <property type="entry name" value="MyTH4 domain"/>
    <property type="match status" value="2"/>
</dbReference>
<keyword evidence="7 12" id="KW-0067">ATP-binding</keyword>
<dbReference type="Pfam" id="PF00784">
    <property type="entry name" value="MyTH4"/>
    <property type="match status" value="2"/>
</dbReference>
<evidence type="ECO:0000256" key="2">
    <source>
        <dbReference type="ARBA" id="ARBA00008314"/>
    </source>
</evidence>
<dbReference type="SUPFAM" id="SSF52540">
    <property type="entry name" value="P-loop containing nucleoside triphosphate hydrolases"/>
    <property type="match status" value="1"/>
</dbReference>
<keyword evidence="6 12" id="KW-0547">Nucleotide-binding</keyword>
<keyword evidence="19" id="KW-1185">Reference proteome</keyword>
<feature type="compositionally biased region" description="Acidic residues" evidence="13">
    <location>
        <begin position="251"/>
        <end position="260"/>
    </location>
</feature>
<dbReference type="Gene3D" id="1.20.5.190">
    <property type="match status" value="1"/>
</dbReference>
<evidence type="ECO:0000313" key="19">
    <source>
        <dbReference type="Proteomes" id="UP000606274"/>
    </source>
</evidence>
<feature type="compositionally biased region" description="Basic and acidic residues" evidence="13">
    <location>
        <begin position="261"/>
        <end position="271"/>
    </location>
</feature>
<evidence type="ECO:0000259" key="14">
    <source>
        <dbReference type="PROSITE" id="PS50002"/>
    </source>
</evidence>
<dbReference type="InterPro" id="IPR011993">
    <property type="entry name" value="PH-like_dom_sf"/>
</dbReference>
<dbReference type="InterPro" id="IPR019748">
    <property type="entry name" value="FERM_central"/>
</dbReference>
<feature type="compositionally biased region" description="Low complexity" evidence="13">
    <location>
        <begin position="2147"/>
        <end position="2164"/>
    </location>
</feature>
<dbReference type="PROSITE" id="PS50057">
    <property type="entry name" value="FERM_3"/>
    <property type="match status" value="1"/>
</dbReference>
<feature type="region of interest" description="Disordered" evidence="13">
    <location>
        <begin position="541"/>
        <end position="586"/>
    </location>
</feature>
<proteinExistence type="inferred from homology"/>
<dbReference type="SMART" id="SM00139">
    <property type="entry name" value="MyTH4"/>
    <property type="match status" value="2"/>
</dbReference>
<dbReference type="FunFam" id="1.10.10.820:FF:000001">
    <property type="entry name" value="Myosin heavy chain"/>
    <property type="match status" value="1"/>
</dbReference>
<dbReference type="SUPFAM" id="SSF47031">
    <property type="entry name" value="Second domain of FERM"/>
    <property type="match status" value="1"/>
</dbReference>
<dbReference type="SUPFAM" id="SSF50044">
    <property type="entry name" value="SH3-domain"/>
    <property type="match status" value="1"/>
</dbReference>
<feature type="compositionally biased region" description="Polar residues" evidence="13">
    <location>
        <begin position="721"/>
        <end position="734"/>
    </location>
</feature>
<feature type="compositionally biased region" description="Polar residues" evidence="13">
    <location>
        <begin position="2193"/>
        <end position="2205"/>
    </location>
</feature>
<evidence type="ECO:0000256" key="9">
    <source>
        <dbReference type="ARBA" id="ARBA00023175"/>
    </source>
</evidence>
<feature type="region of interest" description="Disordered" evidence="13">
    <location>
        <begin position="1"/>
        <end position="287"/>
    </location>
</feature>
<dbReference type="InterPro" id="IPR059004">
    <property type="entry name" value="MYO15"/>
</dbReference>
<dbReference type="GO" id="GO:0003779">
    <property type="term" value="F:actin binding"/>
    <property type="evidence" value="ECO:0007669"/>
    <property type="project" value="UniProtKB-KW"/>
</dbReference>
<dbReference type="PROSITE" id="PS50096">
    <property type="entry name" value="IQ"/>
    <property type="match status" value="2"/>
</dbReference>
<organism evidence="18 19">
    <name type="scientific">Silurus meridionalis</name>
    <name type="common">Southern catfish</name>
    <name type="synonym">Silurus soldatovi meridionalis</name>
    <dbReference type="NCBI Taxonomy" id="175797"/>
    <lineage>
        <taxon>Eukaryota</taxon>
        <taxon>Metazoa</taxon>
        <taxon>Chordata</taxon>
        <taxon>Craniata</taxon>
        <taxon>Vertebrata</taxon>
        <taxon>Euteleostomi</taxon>
        <taxon>Actinopterygii</taxon>
        <taxon>Neopterygii</taxon>
        <taxon>Teleostei</taxon>
        <taxon>Ostariophysi</taxon>
        <taxon>Siluriformes</taxon>
        <taxon>Siluridae</taxon>
        <taxon>Silurus</taxon>
    </lineage>
</organism>
<feature type="compositionally biased region" description="Acidic residues" evidence="13">
    <location>
        <begin position="221"/>
        <end position="232"/>
    </location>
</feature>
<evidence type="ECO:0000256" key="7">
    <source>
        <dbReference type="ARBA" id="ARBA00022840"/>
    </source>
</evidence>
<reference evidence="18" key="1">
    <citation type="submission" date="2020-08" db="EMBL/GenBank/DDBJ databases">
        <title>Chromosome-level assembly of Southern catfish (Silurus meridionalis) provides insights into visual adaptation to the nocturnal and benthic lifestyles.</title>
        <authorList>
            <person name="Zhang Y."/>
            <person name="Wang D."/>
            <person name="Peng Z."/>
        </authorList>
    </citation>
    <scope>NUCLEOTIDE SEQUENCE</scope>
    <source>
        <strain evidence="18">SWU-2019-XX</strain>
        <tissue evidence="18">Muscle</tissue>
    </source>
</reference>
<dbReference type="Pfam" id="PF26570">
    <property type="entry name" value="MYO15"/>
    <property type="match status" value="1"/>
</dbReference>
<keyword evidence="10 12" id="KW-0009">Actin-binding</keyword>
<feature type="domain" description="MyTH4" evidence="16">
    <location>
        <begin position="2783"/>
        <end position="2936"/>
    </location>
</feature>
<dbReference type="Gene3D" id="3.40.850.10">
    <property type="entry name" value="Kinesin motor domain"/>
    <property type="match status" value="1"/>
</dbReference>
<dbReference type="Pfam" id="PF00063">
    <property type="entry name" value="Myosin_head"/>
    <property type="match status" value="1"/>
</dbReference>
<gene>
    <name evidence="18" type="ORF">HF521_020777</name>
</gene>
<dbReference type="GO" id="GO:0005737">
    <property type="term" value="C:cytoplasm"/>
    <property type="evidence" value="ECO:0007669"/>
    <property type="project" value="UniProtKB-SubCell"/>
</dbReference>
<feature type="compositionally biased region" description="Basic and acidic residues" evidence="13">
    <location>
        <begin position="15"/>
        <end position="29"/>
    </location>
</feature>
<dbReference type="InterPro" id="IPR036961">
    <property type="entry name" value="Kinesin_motor_dom_sf"/>
</dbReference>
<feature type="region of interest" description="Actin-binding" evidence="12">
    <location>
        <begin position="1413"/>
        <end position="1435"/>
    </location>
</feature>
<dbReference type="GO" id="GO:0016459">
    <property type="term" value="C:myosin complex"/>
    <property type="evidence" value="ECO:0007669"/>
    <property type="project" value="UniProtKB-KW"/>
</dbReference>
<evidence type="ECO:0000259" key="15">
    <source>
        <dbReference type="PROSITE" id="PS50057"/>
    </source>
</evidence>
<dbReference type="InterPro" id="IPR035963">
    <property type="entry name" value="FERM_2"/>
</dbReference>
<evidence type="ECO:0000256" key="12">
    <source>
        <dbReference type="PROSITE-ProRule" id="PRU00782"/>
    </source>
</evidence>
<dbReference type="GO" id="GO:0003774">
    <property type="term" value="F:cytoskeletal motor activity"/>
    <property type="evidence" value="ECO:0007669"/>
    <property type="project" value="UniProtKB-UniRule"/>
</dbReference>
<comment type="caution">
    <text evidence="18">The sequence shown here is derived from an EMBL/GenBank/DDBJ whole genome shotgun (WGS) entry which is preliminary data.</text>
</comment>
<keyword evidence="9 12" id="KW-0505">Motor protein</keyword>
<feature type="compositionally biased region" description="Basic and acidic residues" evidence="13">
    <location>
        <begin position="47"/>
        <end position="66"/>
    </location>
</feature>
<evidence type="ECO:0000256" key="4">
    <source>
        <dbReference type="ARBA" id="ARBA00022490"/>
    </source>
</evidence>
<feature type="region of interest" description="Disordered" evidence="13">
    <location>
        <begin position="2147"/>
        <end position="2207"/>
    </location>
</feature>
<dbReference type="InterPro" id="IPR000048">
    <property type="entry name" value="IQ_motif_EF-hand-BS"/>
</dbReference>
<feature type="region of interest" description="Disordered" evidence="13">
    <location>
        <begin position="598"/>
        <end position="629"/>
    </location>
</feature>
<dbReference type="Pfam" id="PF00612">
    <property type="entry name" value="IQ"/>
    <property type="match status" value="2"/>
</dbReference>
<dbReference type="Gene3D" id="2.30.30.40">
    <property type="entry name" value="SH3 Domains"/>
    <property type="match status" value="1"/>
</dbReference>
<dbReference type="SMART" id="SM00242">
    <property type="entry name" value="MYSc"/>
    <property type="match status" value="1"/>
</dbReference>
<feature type="binding site" evidence="12">
    <location>
        <begin position="951"/>
        <end position="958"/>
    </location>
    <ligand>
        <name>ATP</name>
        <dbReference type="ChEBI" id="CHEBI:30616"/>
    </ligand>
</feature>
<feature type="compositionally biased region" description="Acidic residues" evidence="13">
    <location>
        <begin position="560"/>
        <end position="569"/>
    </location>
</feature>
<dbReference type="PRINTS" id="PR00193">
    <property type="entry name" value="MYOSINHEAVY"/>
</dbReference>
<feature type="compositionally biased region" description="Basic and acidic residues" evidence="13">
    <location>
        <begin position="169"/>
        <end position="178"/>
    </location>
</feature>